<dbReference type="STRING" id="1235814.GCA_000613385_00800"/>
<evidence type="ECO:0000313" key="2">
    <source>
        <dbReference type="Proteomes" id="UP000267159"/>
    </source>
</evidence>
<comment type="caution">
    <text evidence="1">The sequence shown here is derived from an EMBL/GenBank/DDBJ whole genome shotgun (WGS) entry which is preliminary data.</text>
</comment>
<protein>
    <submittedName>
        <fullName evidence="1">Uncharacterized protein</fullName>
    </submittedName>
</protein>
<proteinExistence type="predicted"/>
<accession>A0A3L8A7W9</accession>
<dbReference type="InterPro" id="IPR029044">
    <property type="entry name" value="Nucleotide-diphossugar_trans"/>
</dbReference>
<dbReference type="AlphaFoldDB" id="A0A3L8A7W9"/>
<sequence>MLVPVAADKPEYENGLPYVFGLDKDGVIICIKSIMGLEFEKFDNIYFTVLRKHNERFFVADSLKLQFKRLGIKNAKVVVLDEPTQDQAETIYRTIMLERIEDSIFIKDADCFFRTDLTDGNAVAIFPIEQLEVLSPKDKSYAAVDDMYYLTNIIEKTVVGRYISAGGYAIKRVETFLYYYNCLRQYGRLYLSHIIYAMLLDKKPFRPMMVEEYKDWGTQRDLMRYE</sequence>
<dbReference type="Proteomes" id="UP000267159">
    <property type="component" value="Unassembled WGS sequence"/>
</dbReference>
<reference evidence="1 2" key="1">
    <citation type="submission" date="2018-09" db="EMBL/GenBank/DDBJ databases">
        <title>Murine metabolic-syndrome-specific gut microbial biobank.</title>
        <authorList>
            <person name="Liu C."/>
        </authorList>
    </citation>
    <scope>NUCLEOTIDE SEQUENCE [LARGE SCALE GENOMIC DNA]</scope>
    <source>
        <strain evidence="1 2">0.1X-D8-26</strain>
    </source>
</reference>
<name>A0A3L8A7W9_9BACE</name>
<dbReference type="Gene3D" id="3.90.550.10">
    <property type="entry name" value="Spore Coat Polysaccharide Biosynthesis Protein SpsA, Chain A"/>
    <property type="match status" value="1"/>
</dbReference>
<organism evidence="1 2">
    <name type="scientific">Bacteroides acidifaciens</name>
    <dbReference type="NCBI Taxonomy" id="85831"/>
    <lineage>
        <taxon>Bacteria</taxon>
        <taxon>Pseudomonadati</taxon>
        <taxon>Bacteroidota</taxon>
        <taxon>Bacteroidia</taxon>
        <taxon>Bacteroidales</taxon>
        <taxon>Bacteroidaceae</taxon>
        <taxon>Bacteroides</taxon>
    </lineage>
</organism>
<gene>
    <name evidence="1" type="ORF">D7Y07_10050</name>
</gene>
<evidence type="ECO:0000313" key="1">
    <source>
        <dbReference type="EMBL" id="RLT80119.1"/>
    </source>
</evidence>
<dbReference type="EMBL" id="RAZM01000027">
    <property type="protein sequence ID" value="RLT80119.1"/>
    <property type="molecule type" value="Genomic_DNA"/>
</dbReference>